<name>A0ABM7VZB3_9ENTR</name>
<feature type="modified residue" description="Phosphocysteine; by EIIA" evidence="7">
    <location>
        <position position="8"/>
    </location>
</feature>
<keyword evidence="1" id="KW-0813">Transport</keyword>
<dbReference type="RefSeq" id="WP_041852266.1">
    <property type="nucleotide sequence ID" value="NZ_AP025334.1"/>
</dbReference>
<dbReference type="Pfam" id="PF02302">
    <property type="entry name" value="PTS_IIB"/>
    <property type="match status" value="1"/>
</dbReference>
<evidence type="ECO:0000256" key="3">
    <source>
        <dbReference type="ARBA" id="ARBA00022597"/>
    </source>
</evidence>
<dbReference type="PANTHER" id="PTHR34581:SF2">
    <property type="entry name" value="PTS SYSTEM N,N'-DIACETYLCHITOBIOSE-SPECIFIC EIIB COMPONENT"/>
    <property type="match status" value="1"/>
</dbReference>
<keyword evidence="4" id="KW-0808">Transferase</keyword>
<keyword evidence="2" id="KW-0597">Phosphoprotein</keyword>
<dbReference type="InterPro" id="IPR003501">
    <property type="entry name" value="PTS_EIIB_2/3"/>
</dbReference>
<dbReference type="InterPro" id="IPR013012">
    <property type="entry name" value="PTS_EIIB_3"/>
</dbReference>
<keyword evidence="10" id="KW-1185">Reference proteome</keyword>
<dbReference type="SUPFAM" id="SSF52794">
    <property type="entry name" value="PTS system IIB component-like"/>
    <property type="match status" value="1"/>
</dbReference>
<sequence length="104" mass="11562">MKRLLICCLFGNTAVTLAKKMQDVADANRYQIQISGIGAEAFASVAPAFDCFLVAPHIQYKKEELKKAIKEGQHIEVIAGYPYAAIDAEKILKFAIDRMEELVD</sequence>
<dbReference type="InterPro" id="IPR036095">
    <property type="entry name" value="PTS_EIIB-like_sf"/>
</dbReference>
<feature type="domain" description="PTS EIIB type-3" evidence="8">
    <location>
        <begin position="1"/>
        <end position="104"/>
    </location>
</feature>
<keyword evidence="5" id="KW-0598">Phosphotransferase system</keyword>
<evidence type="ECO:0000256" key="6">
    <source>
        <dbReference type="ARBA" id="ARBA00022777"/>
    </source>
</evidence>
<keyword evidence="6" id="KW-0418">Kinase</keyword>
<evidence type="ECO:0000256" key="7">
    <source>
        <dbReference type="PROSITE-ProRule" id="PRU00423"/>
    </source>
</evidence>
<evidence type="ECO:0000256" key="5">
    <source>
        <dbReference type="ARBA" id="ARBA00022683"/>
    </source>
</evidence>
<keyword evidence="3" id="KW-0762">Sugar transport</keyword>
<proteinExistence type="predicted"/>
<evidence type="ECO:0000256" key="2">
    <source>
        <dbReference type="ARBA" id="ARBA00022553"/>
    </source>
</evidence>
<dbReference type="Proteomes" id="UP001320460">
    <property type="component" value="Chromosome"/>
</dbReference>
<evidence type="ECO:0000256" key="1">
    <source>
        <dbReference type="ARBA" id="ARBA00022448"/>
    </source>
</evidence>
<dbReference type="InterPro" id="IPR051819">
    <property type="entry name" value="PTS_sugar-specific_EIIB"/>
</dbReference>
<reference evidence="9 10" key="1">
    <citation type="submission" date="2021-12" db="EMBL/GenBank/DDBJ databases">
        <title>Complete genome sequence of Phytobacter diazotrophicus TA9734.</title>
        <authorList>
            <person name="Kubota H."/>
            <person name="Nakayama Y."/>
            <person name="Ariyoshi T."/>
        </authorList>
    </citation>
    <scope>NUCLEOTIDE SEQUENCE [LARGE SCALE GENOMIC DNA]</scope>
    <source>
        <strain evidence="9 10">TA9734</strain>
    </source>
</reference>
<evidence type="ECO:0000256" key="4">
    <source>
        <dbReference type="ARBA" id="ARBA00022679"/>
    </source>
</evidence>
<gene>
    <name evidence="9" type="ORF">PDTA9734_40500</name>
</gene>
<evidence type="ECO:0000259" key="8">
    <source>
        <dbReference type="PROSITE" id="PS51100"/>
    </source>
</evidence>
<organism evidence="9 10">
    <name type="scientific">Phytobacter diazotrophicus</name>
    <dbReference type="NCBI Taxonomy" id="395631"/>
    <lineage>
        <taxon>Bacteria</taxon>
        <taxon>Pseudomonadati</taxon>
        <taxon>Pseudomonadota</taxon>
        <taxon>Gammaproteobacteria</taxon>
        <taxon>Enterobacterales</taxon>
        <taxon>Enterobacteriaceae</taxon>
        <taxon>Phytobacter</taxon>
    </lineage>
</organism>
<evidence type="ECO:0000313" key="9">
    <source>
        <dbReference type="EMBL" id="BDD52563.1"/>
    </source>
</evidence>
<protein>
    <recommendedName>
        <fullName evidence="8">PTS EIIB type-3 domain-containing protein</fullName>
    </recommendedName>
</protein>
<dbReference type="PANTHER" id="PTHR34581">
    <property type="entry name" value="PTS SYSTEM N,N'-DIACETYLCHITOBIOSE-SPECIFIC EIIB COMPONENT"/>
    <property type="match status" value="1"/>
</dbReference>
<dbReference type="Gene3D" id="3.40.50.2300">
    <property type="match status" value="1"/>
</dbReference>
<evidence type="ECO:0000313" key="10">
    <source>
        <dbReference type="Proteomes" id="UP001320460"/>
    </source>
</evidence>
<accession>A0ABM7VZB3</accession>
<dbReference type="PROSITE" id="PS51100">
    <property type="entry name" value="PTS_EIIB_TYPE_3"/>
    <property type="match status" value="1"/>
</dbReference>
<dbReference type="EMBL" id="AP025334">
    <property type="protein sequence ID" value="BDD52563.1"/>
    <property type="molecule type" value="Genomic_DNA"/>
</dbReference>